<evidence type="ECO:0000313" key="2">
    <source>
        <dbReference type="Proteomes" id="UP001597541"/>
    </source>
</evidence>
<evidence type="ECO:0008006" key="3">
    <source>
        <dbReference type="Google" id="ProtNLM"/>
    </source>
</evidence>
<accession>A0ABW5PA60</accession>
<organism evidence="1 2">
    <name type="scientific">Paenibacillus gansuensis</name>
    <dbReference type="NCBI Taxonomy" id="306542"/>
    <lineage>
        <taxon>Bacteria</taxon>
        <taxon>Bacillati</taxon>
        <taxon>Bacillota</taxon>
        <taxon>Bacilli</taxon>
        <taxon>Bacillales</taxon>
        <taxon>Paenibacillaceae</taxon>
        <taxon>Paenibacillus</taxon>
    </lineage>
</organism>
<reference evidence="2" key="1">
    <citation type="journal article" date="2019" name="Int. J. Syst. Evol. Microbiol.">
        <title>The Global Catalogue of Microorganisms (GCM) 10K type strain sequencing project: providing services to taxonomists for standard genome sequencing and annotation.</title>
        <authorList>
            <consortium name="The Broad Institute Genomics Platform"/>
            <consortium name="The Broad Institute Genome Sequencing Center for Infectious Disease"/>
            <person name="Wu L."/>
            <person name="Ma J."/>
        </authorList>
    </citation>
    <scope>NUCLEOTIDE SEQUENCE [LARGE SCALE GENOMIC DNA]</scope>
    <source>
        <strain evidence="2">KCTC 3950</strain>
    </source>
</reference>
<sequence>MTEQRISHSVYRNFLSIKNFRNGLIHSDFNAERLNILESGGITSDLTYLGEDMWEKFIYVQKNMLAYVNEYALRKLGVKEEFIKPLISMRTPQMKLGITLLSLITLEKRRKRMIKTY</sequence>
<gene>
    <name evidence="1" type="ORF">ACFSUF_03060</name>
</gene>
<dbReference type="EMBL" id="JBHUME010000002">
    <property type="protein sequence ID" value="MFD2611398.1"/>
    <property type="molecule type" value="Genomic_DNA"/>
</dbReference>
<proteinExistence type="predicted"/>
<dbReference type="RefSeq" id="WP_377599975.1">
    <property type="nucleotide sequence ID" value="NZ_JBHUME010000002.1"/>
</dbReference>
<dbReference type="Proteomes" id="UP001597541">
    <property type="component" value="Unassembled WGS sequence"/>
</dbReference>
<name>A0ABW5PA60_9BACL</name>
<protein>
    <recommendedName>
        <fullName evidence="3">Aminoglycoside phosphotransferase domain-containing protein</fullName>
    </recommendedName>
</protein>
<evidence type="ECO:0000313" key="1">
    <source>
        <dbReference type="EMBL" id="MFD2611398.1"/>
    </source>
</evidence>
<comment type="caution">
    <text evidence="1">The sequence shown here is derived from an EMBL/GenBank/DDBJ whole genome shotgun (WGS) entry which is preliminary data.</text>
</comment>
<keyword evidence="2" id="KW-1185">Reference proteome</keyword>